<feature type="region of interest" description="Disordered" evidence="1">
    <location>
        <begin position="55"/>
        <end position="79"/>
    </location>
</feature>
<dbReference type="Proteomes" id="UP000002640">
    <property type="component" value="Unassembled WGS sequence"/>
</dbReference>
<name>G4YZ91_PHYSP</name>
<proteinExistence type="predicted"/>
<sequence length="79" mass="8627">VHQGSKITIESSVAAFQAAGLHQLRALAKRERRNPRTIVQGTRLLLCLGLFQQDPKKAPRSEASHPQPLRPPSAPALLT</sequence>
<dbReference type="AlphaFoldDB" id="G4YZ91"/>
<dbReference type="STRING" id="1094619.G4YZ91"/>
<feature type="compositionally biased region" description="Pro residues" evidence="1">
    <location>
        <begin position="68"/>
        <end position="79"/>
    </location>
</feature>
<protein>
    <submittedName>
        <fullName evidence="2">Uncharacterized protein</fullName>
    </submittedName>
</protein>
<reference evidence="2 3" key="1">
    <citation type="journal article" date="2006" name="Science">
        <title>Phytophthora genome sequences uncover evolutionary origins and mechanisms of pathogenesis.</title>
        <authorList>
            <person name="Tyler B.M."/>
            <person name="Tripathy S."/>
            <person name="Zhang X."/>
            <person name="Dehal P."/>
            <person name="Jiang R.H."/>
            <person name="Aerts A."/>
            <person name="Arredondo F.D."/>
            <person name="Baxter L."/>
            <person name="Bensasson D."/>
            <person name="Beynon J.L."/>
            <person name="Chapman J."/>
            <person name="Damasceno C.M."/>
            <person name="Dorrance A.E."/>
            <person name="Dou D."/>
            <person name="Dickerman A.W."/>
            <person name="Dubchak I.L."/>
            <person name="Garbelotto M."/>
            <person name="Gijzen M."/>
            <person name="Gordon S.G."/>
            <person name="Govers F."/>
            <person name="Grunwald N.J."/>
            <person name="Huang W."/>
            <person name="Ivors K.L."/>
            <person name="Jones R.W."/>
            <person name="Kamoun S."/>
            <person name="Krampis K."/>
            <person name="Lamour K.H."/>
            <person name="Lee M.K."/>
            <person name="McDonald W.H."/>
            <person name="Medina M."/>
            <person name="Meijer H.J."/>
            <person name="Nordberg E.K."/>
            <person name="Maclean D.J."/>
            <person name="Ospina-Giraldo M.D."/>
            <person name="Morris P.F."/>
            <person name="Phuntumart V."/>
            <person name="Putnam N.H."/>
            <person name="Rash S."/>
            <person name="Rose J.K."/>
            <person name="Sakihama Y."/>
            <person name="Salamov A.A."/>
            <person name="Savidor A."/>
            <person name="Scheuring C.F."/>
            <person name="Smith B.M."/>
            <person name="Sobral B.W."/>
            <person name="Terry A."/>
            <person name="Torto-Alalibo T.A."/>
            <person name="Win J."/>
            <person name="Xu Z."/>
            <person name="Zhang H."/>
            <person name="Grigoriev I.V."/>
            <person name="Rokhsar D.S."/>
            <person name="Boore J.L."/>
        </authorList>
    </citation>
    <scope>NUCLEOTIDE SEQUENCE [LARGE SCALE GENOMIC DNA]</scope>
    <source>
        <strain evidence="2 3">P6497</strain>
    </source>
</reference>
<dbReference type="RefSeq" id="XP_009519237.1">
    <property type="nucleotide sequence ID" value="XM_009520942.1"/>
</dbReference>
<evidence type="ECO:0000313" key="3">
    <source>
        <dbReference type="Proteomes" id="UP000002640"/>
    </source>
</evidence>
<keyword evidence="3" id="KW-1185">Reference proteome</keyword>
<feature type="non-terminal residue" evidence="2">
    <location>
        <position position="79"/>
    </location>
</feature>
<accession>G4YZ91</accession>
<gene>
    <name evidence="2" type="ORF">PHYSODRAFT_413469</name>
</gene>
<dbReference type="InParanoid" id="G4YZ91"/>
<evidence type="ECO:0000313" key="2">
    <source>
        <dbReference type="EMBL" id="EGZ23949.1"/>
    </source>
</evidence>
<dbReference type="EMBL" id="JH159152">
    <property type="protein sequence ID" value="EGZ23949.1"/>
    <property type="molecule type" value="Genomic_DNA"/>
</dbReference>
<feature type="non-terminal residue" evidence="2">
    <location>
        <position position="1"/>
    </location>
</feature>
<organism evidence="2 3">
    <name type="scientific">Phytophthora sojae (strain P6497)</name>
    <name type="common">Soybean stem and root rot agent</name>
    <name type="synonym">Phytophthora megasperma f. sp. glycines</name>
    <dbReference type="NCBI Taxonomy" id="1094619"/>
    <lineage>
        <taxon>Eukaryota</taxon>
        <taxon>Sar</taxon>
        <taxon>Stramenopiles</taxon>
        <taxon>Oomycota</taxon>
        <taxon>Peronosporomycetes</taxon>
        <taxon>Peronosporales</taxon>
        <taxon>Peronosporaceae</taxon>
        <taxon>Phytophthora</taxon>
    </lineage>
</organism>
<evidence type="ECO:0000256" key="1">
    <source>
        <dbReference type="SAM" id="MobiDB-lite"/>
    </source>
</evidence>
<dbReference type="GeneID" id="20651786"/>
<dbReference type="KEGG" id="psoj:PHYSODRAFT_413469"/>